<dbReference type="InterPro" id="IPR006102">
    <property type="entry name" value="Ig-like_GH2"/>
</dbReference>
<evidence type="ECO:0000256" key="4">
    <source>
        <dbReference type="ARBA" id="ARBA00022729"/>
    </source>
</evidence>
<dbReference type="SUPFAM" id="SSF49785">
    <property type="entry name" value="Galactose-binding domain-like"/>
    <property type="match status" value="1"/>
</dbReference>
<keyword evidence="6" id="KW-0326">Glycosidase</keyword>
<feature type="domain" description="Mannosidase Ig/CBM-like" evidence="12">
    <location>
        <begin position="709"/>
        <end position="793"/>
    </location>
</feature>
<dbReference type="Gene3D" id="2.60.40.10">
    <property type="entry name" value="Immunoglobulins"/>
    <property type="match status" value="3"/>
</dbReference>
<evidence type="ECO:0000256" key="3">
    <source>
        <dbReference type="ARBA" id="ARBA00012754"/>
    </source>
</evidence>
<dbReference type="Pfam" id="PF02836">
    <property type="entry name" value="Glyco_hydro_2_C"/>
    <property type="match status" value="1"/>
</dbReference>
<dbReference type="KEGG" id="ahb:bsdtb5_07130"/>
<comment type="catalytic activity">
    <reaction evidence="1">
        <text>Hydrolysis of terminal, non-reducing beta-D-mannose residues in beta-D-mannosides.</text>
        <dbReference type="EC" id="3.2.1.25"/>
    </reaction>
</comment>
<dbReference type="SUPFAM" id="SSF51445">
    <property type="entry name" value="(Trans)glycosidases"/>
    <property type="match status" value="1"/>
</dbReference>
<dbReference type="SUPFAM" id="SSF49303">
    <property type="entry name" value="beta-Galactosidase/glucuronidase domain"/>
    <property type="match status" value="3"/>
</dbReference>
<reference evidence="14 15" key="1">
    <citation type="submission" date="2020-11" db="EMBL/GenBank/DDBJ databases">
        <title>Draft genome sequencing of a Lachnospiraceae strain isolated from anoxic soil subjected to BSD treatment.</title>
        <authorList>
            <person name="Uek A."/>
            <person name="Tonouchi A."/>
        </authorList>
    </citation>
    <scope>NUCLEOTIDE SEQUENCE [LARGE SCALE GENOMIC DNA]</scope>
    <source>
        <strain evidence="14 15">TB5</strain>
    </source>
</reference>
<dbReference type="PANTHER" id="PTHR43730">
    <property type="entry name" value="BETA-MANNOSIDASE"/>
    <property type="match status" value="1"/>
</dbReference>
<sequence length="877" mass="102685">MKKEYSLNGQWQLVWNMVGEKKYEEVTWEDTINCKVPGDVHEALVSHKVIEEPSIYCNSEKCKWVEEQEFWYKKEFMIDSQKSEDPAVTMSTNLEDGKRFELEFEGLDLSADIWLNDQYLGRHENAFSSKVCDVTNKLKEGINVLVVRIDQGLEAVKDKPLEKMGLMWNNTEPYRAWMRKPQYVYGWDWTIWLPSCGIWKDVMLKEYESAYIEDTFIYEEFGNQIVEDGMNLTLQLDVTVGSVNSKHNLESIQSYQLECSIYSDNRFEERREVGSALIPCNIGINHMVIDMEQVQLWWPNLSGNPYLYDIEVTLRDLEGNKIDATSIKHGIRKVEIEEKELNEKEHGFTFVINDTPIFCKGANHVPLDCLPGKITDAKTIKIIDMAKECNMNMLRVWGGGIYESETFIRKCDEEGIMIWHDFMFACGFYPDFDEEYHESITEEVRQALLRTRNHTSVIGWSGNNEIQEMYLNVKGSNPDMPFYGAKIYKELLPSAVEKYCKNVIYRESSPYGREDDPAGIDEGDQHIWHFTHRPNYEHFMDLWRYTDFNIKFLSEYGIAGAMNVSSTKQCISEEGRNPDSKEWMLHSNTSQDNRILSNMIDVYFGDHKQYSMERFIYLSQLLQAELTRHIYDELQRRKFVCSGVLFWTLSDSLGIHNWALVDYYLRKRPVYYYLKQSQHPLKIAFEGYETQNSVGKKEYKAYFRNSPEDIAIWVINDYREAKQIDVVYQWMYFDGTILGEGKSSIEVKANCSEKVMMVPIANHDFKPEKVVLVATIIEDNKIIHENHYFFAPYDKVEVPKANIEYDIVQLGDDCIEVKLISDQYVWMLFADSDKDVEFLDNAMDLMPGVEKRLICKGKDIKYSDLTFYAMNTITVNK</sequence>
<evidence type="ECO:0000256" key="8">
    <source>
        <dbReference type="ARBA" id="ARBA00041069"/>
    </source>
</evidence>
<dbReference type="InterPro" id="IPR054593">
    <property type="entry name" value="Beta-mannosidase-like_N2"/>
</dbReference>
<dbReference type="InterPro" id="IPR006103">
    <property type="entry name" value="Glyco_hydro_2_cat"/>
</dbReference>
<dbReference type="Gene3D" id="3.20.20.80">
    <property type="entry name" value="Glycosidases"/>
    <property type="match status" value="1"/>
</dbReference>
<dbReference type="Proteomes" id="UP000595897">
    <property type="component" value="Chromosome"/>
</dbReference>
<evidence type="ECO:0000259" key="13">
    <source>
        <dbReference type="Pfam" id="PF22666"/>
    </source>
</evidence>
<evidence type="ECO:0000256" key="9">
    <source>
        <dbReference type="ARBA" id="ARBA00041614"/>
    </source>
</evidence>
<keyword evidence="5" id="KW-0378">Hydrolase</keyword>
<evidence type="ECO:0000256" key="6">
    <source>
        <dbReference type="ARBA" id="ARBA00023295"/>
    </source>
</evidence>
<dbReference type="GO" id="GO:0006516">
    <property type="term" value="P:glycoprotein catabolic process"/>
    <property type="evidence" value="ECO:0007669"/>
    <property type="project" value="TreeGrafter"/>
</dbReference>
<dbReference type="RefSeq" id="WP_271714697.1">
    <property type="nucleotide sequence ID" value="NZ_AP024169.1"/>
</dbReference>
<accession>A0A7R7IBB7</accession>
<evidence type="ECO:0000259" key="11">
    <source>
        <dbReference type="Pfam" id="PF02836"/>
    </source>
</evidence>
<dbReference type="EMBL" id="AP024169">
    <property type="protein sequence ID" value="BCN29418.1"/>
    <property type="molecule type" value="Genomic_DNA"/>
</dbReference>
<dbReference type="Pfam" id="PF00703">
    <property type="entry name" value="Glyco_hydro_2"/>
    <property type="match status" value="1"/>
</dbReference>
<dbReference type="PANTHER" id="PTHR43730:SF1">
    <property type="entry name" value="BETA-MANNOSIDASE"/>
    <property type="match status" value="1"/>
</dbReference>
<comment type="pathway">
    <text evidence="2">Glycan metabolism; N-glycan degradation.</text>
</comment>
<dbReference type="InterPro" id="IPR017853">
    <property type="entry name" value="GH"/>
</dbReference>
<gene>
    <name evidence="14" type="ORF">bsdtb5_07130</name>
</gene>
<protein>
    <recommendedName>
        <fullName evidence="8">Beta-mannosidase B</fullName>
        <ecNumber evidence="3">3.2.1.25</ecNumber>
    </recommendedName>
    <alternativeName>
        <fullName evidence="9">Mannanase B</fullName>
    </alternativeName>
</protein>
<evidence type="ECO:0000256" key="1">
    <source>
        <dbReference type="ARBA" id="ARBA00000829"/>
    </source>
</evidence>
<evidence type="ECO:0000256" key="2">
    <source>
        <dbReference type="ARBA" id="ARBA00004740"/>
    </source>
</evidence>
<organism evidence="14 15">
    <name type="scientific">Anaeromicropila herbilytica</name>
    <dbReference type="NCBI Taxonomy" id="2785025"/>
    <lineage>
        <taxon>Bacteria</taxon>
        <taxon>Bacillati</taxon>
        <taxon>Bacillota</taxon>
        <taxon>Clostridia</taxon>
        <taxon>Lachnospirales</taxon>
        <taxon>Lachnospiraceae</taxon>
        <taxon>Anaeromicropila</taxon>
    </lineage>
</organism>
<dbReference type="AlphaFoldDB" id="A0A7R7IBB7"/>
<evidence type="ECO:0000256" key="5">
    <source>
        <dbReference type="ARBA" id="ARBA00022801"/>
    </source>
</evidence>
<feature type="domain" description="Glycoside hydrolase family 2 immunoglobulin-like beta-sandwich" evidence="10">
    <location>
        <begin position="211"/>
        <end position="332"/>
    </location>
</feature>
<evidence type="ECO:0000313" key="15">
    <source>
        <dbReference type="Proteomes" id="UP000595897"/>
    </source>
</evidence>
<dbReference type="InterPro" id="IPR036156">
    <property type="entry name" value="Beta-gal/glucu_dom_sf"/>
</dbReference>
<dbReference type="EC" id="3.2.1.25" evidence="3"/>
<dbReference type="InterPro" id="IPR041447">
    <property type="entry name" value="Mannosidase_ig"/>
</dbReference>
<keyword evidence="15" id="KW-1185">Reference proteome</keyword>
<evidence type="ECO:0000256" key="7">
    <source>
        <dbReference type="ARBA" id="ARBA00038429"/>
    </source>
</evidence>
<proteinExistence type="inferred from homology"/>
<dbReference type="InterPro" id="IPR013783">
    <property type="entry name" value="Ig-like_fold"/>
</dbReference>
<name>A0A7R7IBB7_9FIRM</name>
<dbReference type="Pfam" id="PF22666">
    <property type="entry name" value="Glyco_hydro_2_N2"/>
    <property type="match status" value="1"/>
</dbReference>
<evidence type="ECO:0000259" key="12">
    <source>
        <dbReference type="Pfam" id="PF17786"/>
    </source>
</evidence>
<dbReference type="InterPro" id="IPR008979">
    <property type="entry name" value="Galactose-bd-like_sf"/>
</dbReference>
<keyword evidence="4" id="KW-0732">Signal</keyword>
<dbReference type="Pfam" id="PF17786">
    <property type="entry name" value="Mannosidase_ig"/>
    <property type="match status" value="1"/>
</dbReference>
<feature type="domain" description="Beta-mannosidase-like galactose-binding" evidence="13">
    <location>
        <begin position="30"/>
        <end position="200"/>
    </location>
</feature>
<dbReference type="InterPro" id="IPR050887">
    <property type="entry name" value="Beta-mannosidase_GH2"/>
</dbReference>
<feature type="domain" description="Glycoside hydrolase family 2 catalytic" evidence="11">
    <location>
        <begin position="349"/>
        <end position="466"/>
    </location>
</feature>
<comment type="similarity">
    <text evidence="7">Belongs to the glycosyl hydrolase 2 family. Beta-mannosidase B subfamily.</text>
</comment>
<evidence type="ECO:0000313" key="14">
    <source>
        <dbReference type="EMBL" id="BCN29418.1"/>
    </source>
</evidence>
<dbReference type="GO" id="GO:0005975">
    <property type="term" value="P:carbohydrate metabolic process"/>
    <property type="evidence" value="ECO:0007669"/>
    <property type="project" value="InterPro"/>
</dbReference>
<dbReference type="GO" id="GO:0004567">
    <property type="term" value="F:beta-mannosidase activity"/>
    <property type="evidence" value="ECO:0007669"/>
    <property type="project" value="UniProtKB-EC"/>
</dbReference>
<dbReference type="Gene3D" id="2.60.120.260">
    <property type="entry name" value="Galactose-binding domain-like"/>
    <property type="match status" value="1"/>
</dbReference>
<evidence type="ECO:0000259" key="10">
    <source>
        <dbReference type="Pfam" id="PF00703"/>
    </source>
</evidence>